<dbReference type="CDD" id="cd00827">
    <property type="entry name" value="init_cond_enzymes"/>
    <property type="match status" value="1"/>
</dbReference>
<evidence type="ECO:0000256" key="2">
    <source>
        <dbReference type="ARBA" id="ARBA00023315"/>
    </source>
</evidence>
<dbReference type="PANTHER" id="PTHR34069:SF2">
    <property type="entry name" value="BETA-KETOACYL-[ACYL-CARRIER-PROTEIN] SYNTHASE III"/>
    <property type="match status" value="1"/>
</dbReference>
<dbReference type="GO" id="GO:0044550">
    <property type="term" value="P:secondary metabolite biosynthetic process"/>
    <property type="evidence" value="ECO:0007669"/>
    <property type="project" value="TreeGrafter"/>
</dbReference>
<dbReference type="Pfam" id="PF00108">
    <property type="entry name" value="Thiolase_N"/>
    <property type="match status" value="1"/>
</dbReference>
<dbReference type="SUPFAM" id="SSF53901">
    <property type="entry name" value="Thiolase-like"/>
    <property type="match status" value="1"/>
</dbReference>
<dbReference type="InterPro" id="IPR020616">
    <property type="entry name" value="Thiolase_N"/>
</dbReference>
<dbReference type="GO" id="GO:0016747">
    <property type="term" value="F:acyltransferase activity, transferring groups other than amino-acyl groups"/>
    <property type="evidence" value="ECO:0007669"/>
    <property type="project" value="InterPro"/>
</dbReference>
<dbReference type="AlphaFoldDB" id="A0A6I4V3G1"/>
<dbReference type="InterPro" id="IPR016039">
    <property type="entry name" value="Thiolase-like"/>
</dbReference>
<accession>A0A6I4V3G1</accession>
<dbReference type="Pfam" id="PF08541">
    <property type="entry name" value="ACP_syn_III_C"/>
    <property type="match status" value="1"/>
</dbReference>
<comment type="caution">
    <text evidence="5">The sequence shown here is derived from an EMBL/GenBank/DDBJ whole genome shotgun (WGS) entry which is preliminary data.</text>
</comment>
<keyword evidence="6" id="KW-1185">Reference proteome</keyword>
<sequence>MTYITATGQFLPGDPVPNAEMADYIGRLSDNSERLGKLTLRQNKIRTRHYALEKDGTTRWTVASMLARAAQDALSAAEIDAKSIGFLSTSTTQNDLMVPGLASQVHGELGLPPLEIASQQSVCASSMMALKNAWLQLKAGEHKSAIVGGGEFASRYFRPGFYEGTAALDDDGTLPSDAGFLRWTLSDGAAALIIEDRPAARGLSLRVDWISLRSFADRFGPCMTGGGVRRDDGTMQPWSHHPTIQSAASAGAFQLRQDVDALYRMLPVWMGEFMRLVDEGMIDPDAVDWFCCHYSAHSLREEMIRLATRAGCMIPEDRWFSNLATKGNVGAASIFLILDDLMRSGDLREGQNILLAVPESGQCVMAYAGLTVVGPGEVDTAGEAK</sequence>
<dbReference type="OrthoDB" id="2514738at2"/>
<evidence type="ECO:0000256" key="1">
    <source>
        <dbReference type="ARBA" id="ARBA00022679"/>
    </source>
</evidence>
<evidence type="ECO:0000259" key="3">
    <source>
        <dbReference type="Pfam" id="PF00108"/>
    </source>
</evidence>
<protein>
    <submittedName>
        <fullName evidence="5">3-oxoacyl-ACP synthase</fullName>
    </submittedName>
</protein>
<keyword evidence="2" id="KW-0012">Acyltransferase</keyword>
<organism evidence="5 6">
    <name type="scientific">Pontixanthobacter luteolus</name>
    <dbReference type="NCBI Taxonomy" id="295089"/>
    <lineage>
        <taxon>Bacteria</taxon>
        <taxon>Pseudomonadati</taxon>
        <taxon>Pseudomonadota</taxon>
        <taxon>Alphaproteobacteria</taxon>
        <taxon>Sphingomonadales</taxon>
        <taxon>Erythrobacteraceae</taxon>
        <taxon>Pontixanthobacter</taxon>
    </lineage>
</organism>
<evidence type="ECO:0000313" key="6">
    <source>
        <dbReference type="Proteomes" id="UP000471435"/>
    </source>
</evidence>
<reference evidence="5 6" key="1">
    <citation type="submission" date="2019-12" db="EMBL/GenBank/DDBJ databases">
        <title>Genomic-based taxomic classification of the family Erythrobacteraceae.</title>
        <authorList>
            <person name="Xu L."/>
        </authorList>
    </citation>
    <scope>NUCLEOTIDE SEQUENCE [LARGE SCALE GENOMIC DNA]</scope>
    <source>
        <strain evidence="5 6">SW-109</strain>
    </source>
</reference>
<proteinExistence type="predicted"/>
<dbReference type="EMBL" id="WTYP01000001">
    <property type="protein sequence ID" value="MXP47330.1"/>
    <property type="molecule type" value="Genomic_DNA"/>
</dbReference>
<dbReference type="Gene3D" id="3.40.47.10">
    <property type="match status" value="2"/>
</dbReference>
<keyword evidence="1" id="KW-0808">Transferase</keyword>
<feature type="domain" description="Thiolase N-terminal" evidence="3">
    <location>
        <begin position="59"/>
        <end position="154"/>
    </location>
</feature>
<dbReference type="RefSeq" id="WP_160730460.1">
    <property type="nucleotide sequence ID" value="NZ_WTYP01000001.1"/>
</dbReference>
<evidence type="ECO:0000259" key="4">
    <source>
        <dbReference type="Pfam" id="PF08541"/>
    </source>
</evidence>
<gene>
    <name evidence="5" type="ORF">GRI43_07985</name>
</gene>
<dbReference type="Proteomes" id="UP000471435">
    <property type="component" value="Unassembled WGS sequence"/>
</dbReference>
<name>A0A6I4V3G1_9SPHN</name>
<dbReference type="InterPro" id="IPR013747">
    <property type="entry name" value="ACP_syn_III_C"/>
</dbReference>
<feature type="domain" description="Beta-ketoacyl-[acyl-carrier-protein] synthase III C-terminal" evidence="4">
    <location>
        <begin position="282"/>
        <end position="356"/>
    </location>
</feature>
<evidence type="ECO:0000313" key="5">
    <source>
        <dbReference type="EMBL" id="MXP47330.1"/>
    </source>
</evidence>
<dbReference type="PANTHER" id="PTHR34069">
    <property type="entry name" value="3-OXOACYL-[ACYL-CARRIER-PROTEIN] SYNTHASE 3"/>
    <property type="match status" value="1"/>
</dbReference>